<evidence type="ECO:0000256" key="2">
    <source>
        <dbReference type="SAM" id="SignalP"/>
    </source>
</evidence>
<keyword evidence="2" id="KW-0732">Signal</keyword>
<evidence type="ECO:0000256" key="1">
    <source>
        <dbReference type="SAM" id="MobiDB-lite"/>
    </source>
</evidence>
<evidence type="ECO:0000313" key="3">
    <source>
        <dbReference type="EMBL" id="QSQ12455.1"/>
    </source>
</evidence>
<proteinExistence type="predicted"/>
<dbReference type="EMBL" id="CP071091">
    <property type="protein sequence ID" value="QSQ12455.1"/>
    <property type="molecule type" value="Genomic_DNA"/>
</dbReference>
<reference evidence="3 4" key="1">
    <citation type="submission" date="2021-02" db="EMBL/GenBank/DDBJ databases">
        <title>De Novo genome assembly of isolated myxobacteria.</title>
        <authorList>
            <person name="Stevens D.C."/>
        </authorList>
    </citation>
    <scope>NUCLEOTIDE SEQUENCE [LARGE SCALE GENOMIC DNA]</scope>
    <source>
        <strain evidence="3 4">SCHIC003</strain>
    </source>
</reference>
<accession>A0ABX7N172</accession>
<feature type="region of interest" description="Disordered" evidence="1">
    <location>
        <begin position="23"/>
        <end position="88"/>
    </location>
</feature>
<protein>
    <recommendedName>
        <fullName evidence="5">Lipoprotein</fullName>
    </recommendedName>
</protein>
<organism evidence="3 4">
    <name type="scientific">Myxococcus landrumensis</name>
    <dbReference type="NCBI Taxonomy" id="2813577"/>
    <lineage>
        <taxon>Bacteria</taxon>
        <taxon>Pseudomonadati</taxon>
        <taxon>Myxococcota</taxon>
        <taxon>Myxococcia</taxon>
        <taxon>Myxococcales</taxon>
        <taxon>Cystobacterineae</taxon>
        <taxon>Myxococcaceae</taxon>
        <taxon>Myxococcus</taxon>
    </lineage>
</organism>
<evidence type="ECO:0000313" key="4">
    <source>
        <dbReference type="Proteomes" id="UP000663090"/>
    </source>
</evidence>
<gene>
    <name evidence="3" type="ORF">JY572_29420</name>
</gene>
<sequence length="501" mass="54255">MIRRLLGASVGVAVLVAAWACGGSDKPGTDSTGEPEPPVPEEDAGTDGGPEDDGGTQEPEPPDSGPPDSGPPDAGEPPKPEGPWPTDPLTNYSSKYAIPKVVAMGVDAAHNLWFLNRDRIGVLRAGTDKVLWNSQPIGQASRGFGTSSDNLATNSRVICGGKAGEAYVGYEAINDIPGGQRIAGRGEADFSEERYLEFQKGDVDAVAVSDDGTDIVLREHLFRSKGTSRPSRNEPIGIRNSNDFHYDEDRSVYSCVRVMQGPYEGEVYVGTNHGVTRIRGYEYSSHRHPAYWVSTPTGGRSQRAGYTFGLGLSKEGHLLIANDWKIGILPPNAALEWWDSEERKPEMPAGVEPALYTLNTFVDPVNPGNDETRGETAPFNFWRAFQQTADGYYYVGGLGTGLWQFQANPQRHNPSKLVDSDYVRIQGANTDDYTALAATRDGSLFVGTADHGLWRLTPTKQLEKVAGVSGSKVQQLIYDARVTPGALYALVDGKLYVLRGY</sequence>
<evidence type="ECO:0008006" key="5">
    <source>
        <dbReference type="Google" id="ProtNLM"/>
    </source>
</evidence>
<keyword evidence="4" id="KW-1185">Reference proteome</keyword>
<feature type="chain" id="PRO_5045108480" description="Lipoprotein" evidence="2">
    <location>
        <begin position="21"/>
        <end position="501"/>
    </location>
</feature>
<name>A0ABX7N172_9BACT</name>
<dbReference type="Proteomes" id="UP000663090">
    <property type="component" value="Chromosome"/>
</dbReference>
<dbReference type="RefSeq" id="WP_206714182.1">
    <property type="nucleotide sequence ID" value="NZ_CP071091.1"/>
</dbReference>
<feature type="signal peptide" evidence="2">
    <location>
        <begin position="1"/>
        <end position="20"/>
    </location>
</feature>
<feature type="compositionally biased region" description="Pro residues" evidence="1">
    <location>
        <begin position="62"/>
        <end position="86"/>
    </location>
</feature>
<feature type="compositionally biased region" description="Acidic residues" evidence="1">
    <location>
        <begin position="39"/>
        <end position="55"/>
    </location>
</feature>